<dbReference type="Proteomes" id="UP000241311">
    <property type="component" value="Segment"/>
</dbReference>
<accession>A0A2P0N9T8</accession>
<proteinExistence type="predicted"/>
<gene>
    <name evidence="1" type="ORF">CB4_057</name>
</gene>
<sequence>MFEYNFELRRKRHTDPIIGGGVIQCRSMYAIPPATGKTAIILVPYAWVVDGTIKDLREDAA</sequence>
<dbReference type="EMBL" id="KY549659">
    <property type="protein sequence ID" value="AQT27899.1"/>
    <property type="molecule type" value="Genomic_DNA"/>
</dbReference>
<name>A0A2P0N9T8_9CAUD</name>
<evidence type="ECO:0000313" key="2">
    <source>
        <dbReference type="Proteomes" id="UP000241311"/>
    </source>
</evidence>
<organism evidence="1 2">
    <name type="scientific">Pectobacterium phage vB_PatP_CB4</name>
    <dbReference type="NCBI Taxonomy" id="1958919"/>
    <lineage>
        <taxon>Viruses</taxon>
        <taxon>Duplodnaviria</taxon>
        <taxon>Heunggongvirae</taxon>
        <taxon>Uroviricota</taxon>
        <taxon>Caudoviricetes</taxon>
        <taxon>Schitoviridae</taxon>
        <taxon>Cbunavirus</taxon>
        <taxon>Cbunavirus CB4</taxon>
    </lineage>
</organism>
<reference evidence="1 2" key="1">
    <citation type="submission" date="2017-01" db="EMBL/GenBank/DDBJ databases">
        <title>Isolation and characterization of Pectobacterium phages.</title>
        <authorList>
            <person name="Buttimer C.T.H."/>
            <person name="Lucid A."/>
            <person name="Coffey A."/>
        </authorList>
    </citation>
    <scope>NUCLEOTIDE SEQUENCE [LARGE SCALE GENOMIC DNA]</scope>
</reference>
<keyword evidence="2" id="KW-1185">Reference proteome</keyword>
<protein>
    <submittedName>
        <fullName evidence="1">Uncharacterized protein</fullName>
    </submittedName>
</protein>
<evidence type="ECO:0000313" key="1">
    <source>
        <dbReference type="EMBL" id="AQT27899.1"/>
    </source>
</evidence>